<dbReference type="EMBL" id="VBAN01000074">
    <property type="protein sequence ID" value="TMI84207.1"/>
    <property type="molecule type" value="Genomic_DNA"/>
</dbReference>
<name>A0A537JKY9_9BACT</name>
<evidence type="ECO:0000313" key="2">
    <source>
        <dbReference type="EMBL" id="TMI84207.1"/>
    </source>
</evidence>
<dbReference type="Proteomes" id="UP000318093">
    <property type="component" value="Unassembled WGS sequence"/>
</dbReference>
<evidence type="ECO:0000313" key="3">
    <source>
        <dbReference type="Proteomes" id="UP000318093"/>
    </source>
</evidence>
<proteinExistence type="predicted"/>
<dbReference type="InterPro" id="IPR015946">
    <property type="entry name" value="KH_dom-like_a/b"/>
</dbReference>
<gene>
    <name evidence="2" type="ORF">E6H03_02370</name>
</gene>
<dbReference type="GO" id="GO:0004601">
    <property type="term" value="F:peroxidase activity"/>
    <property type="evidence" value="ECO:0007669"/>
    <property type="project" value="InterPro"/>
</dbReference>
<dbReference type="SUPFAM" id="SSF82784">
    <property type="entry name" value="OsmC-like"/>
    <property type="match status" value="1"/>
</dbReference>
<dbReference type="Gene3D" id="3.30.300.20">
    <property type="match status" value="1"/>
</dbReference>
<dbReference type="AlphaFoldDB" id="A0A537JKY9"/>
<protein>
    <submittedName>
        <fullName evidence="2">OsmC family peroxiredoxin</fullName>
    </submittedName>
</protein>
<dbReference type="PANTHER" id="PTHR42830:SF1">
    <property type="entry name" value="OSMOTICALLY INDUCIBLE FAMILY PROTEIN"/>
    <property type="match status" value="1"/>
</dbReference>
<dbReference type="InterPro" id="IPR036102">
    <property type="entry name" value="OsmC/Ohrsf"/>
</dbReference>
<dbReference type="Pfam" id="PF02566">
    <property type="entry name" value="OsmC"/>
    <property type="match status" value="1"/>
</dbReference>
<dbReference type="PANTHER" id="PTHR42830">
    <property type="entry name" value="OSMOTICALLY INDUCIBLE FAMILY PROTEIN"/>
    <property type="match status" value="1"/>
</dbReference>
<dbReference type="InterPro" id="IPR052707">
    <property type="entry name" value="OsmC_Ohr_Peroxiredoxin"/>
</dbReference>
<dbReference type="InterPro" id="IPR019904">
    <property type="entry name" value="Peroxiredoxin_OsmC"/>
</dbReference>
<accession>A0A537JKY9</accession>
<dbReference type="InterPro" id="IPR003718">
    <property type="entry name" value="OsmC/Ohr_fam"/>
</dbReference>
<organism evidence="2 3">
    <name type="scientific">Candidatus Segetimicrobium genomatis</name>
    <dbReference type="NCBI Taxonomy" id="2569760"/>
    <lineage>
        <taxon>Bacteria</taxon>
        <taxon>Bacillati</taxon>
        <taxon>Candidatus Sysuimicrobiota</taxon>
        <taxon>Candidatus Sysuimicrobiia</taxon>
        <taxon>Candidatus Sysuimicrobiales</taxon>
        <taxon>Candidatus Segetimicrobiaceae</taxon>
        <taxon>Candidatus Segetimicrobium</taxon>
    </lineage>
</organism>
<feature type="region of interest" description="Disordered" evidence="1">
    <location>
        <begin position="142"/>
        <end position="170"/>
    </location>
</feature>
<dbReference type="NCBIfam" id="TIGR03562">
    <property type="entry name" value="osmo_induc_OsmC"/>
    <property type="match status" value="1"/>
</dbReference>
<sequence>MAAISRADVTWEGDLLKGKGVVSASTSRAFSALPITWAARNEATVGKTSPEELIAAAHAGCFAMALSFGLANAGKPPQKLEVSAAVTFDKVEAGFRIISSALTVRGWVPGLDAEGFRRAAESAKDGCPVSQALKGNVKLSLEPRGLPEGGRRTAPAAGGRRRPGLGGREIGHDRSVDISQTLVSATSIVAVLFYAAILFDGGRAASRHIRAGEPQWAWGATLLAVDIILANEIVTRWERWHSIFGWPPLFAPTLAASLAWAGWTEIRRQGAPPGWMGSGTAFFLSGSLFSQSLLGVGVKFHPPVVPLLGLVLATAAGLMG</sequence>
<dbReference type="GO" id="GO:0006979">
    <property type="term" value="P:response to oxidative stress"/>
    <property type="evidence" value="ECO:0007669"/>
    <property type="project" value="InterPro"/>
</dbReference>
<reference evidence="2 3" key="1">
    <citation type="journal article" date="2019" name="Nat. Microbiol.">
        <title>Mediterranean grassland soil C-N compound turnover is dependent on rainfall and depth, and is mediated by genomically divergent microorganisms.</title>
        <authorList>
            <person name="Diamond S."/>
            <person name="Andeer P.F."/>
            <person name="Li Z."/>
            <person name="Crits-Christoph A."/>
            <person name="Burstein D."/>
            <person name="Anantharaman K."/>
            <person name="Lane K.R."/>
            <person name="Thomas B.C."/>
            <person name="Pan C."/>
            <person name="Northen T.R."/>
            <person name="Banfield J.F."/>
        </authorList>
    </citation>
    <scope>NUCLEOTIDE SEQUENCE [LARGE SCALE GENOMIC DNA]</scope>
    <source>
        <strain evidence="2">NP_6</strain>
    </source>
</reference>
<feature type="non-terminal residue" evidence="2">
    <location>
        <position position="320"/>
    </location>
</feature>
<evidence type="ECO:0000256" key="1">
    <source>
        <dbReference type="SAM" id="MobiDB-lite"/>
    </source>
</evidence>
<comment type="caution">
    <text evidence="2">The sequence shown here is derived from an EMBL/GenBank/DDBJ whole genome shotgun (WGS) entry which is preliminary data.</text>
</comment>